<organism evidence="1 2">
    <name type="scientific">Citrus unshiu</name>
    <name type="common">Satsuma mandarin</name>
    <name type="synonym">Citrus nobilis var. unshiu</name>
    <dbReference type="NCBI Taxonomy" id="55188"/>
    <lineage>
        <taxon>Eukaryota</taxon>
        <taxon>Viridiplantae</taxon>
        <taxon>Streptophyta</taxon>
        <taxon>Embryophyta</taxon>
        <taxon>Tracheophyta</taxon>
        <taxon>Spermatophyta</taxon>
        <taxon>Magnoliopsida</taxon>
        <taxon>eudicotyledons</taxon>
        <taxon>Gunneridae</taxon>
        <taxon>Pentapetalae</taxon>
        <taxon>rosids</taxon>
        <taxon>malvids</taxon>
        <taxon>Sapindales</taxon>
        <taxon>Rutaceae</taxon>
        <taxon>Aurantioideae</taxon>
        <taxon>Citrus</taxon>
    </lineage>
</organism>
<dbReference type="AlphaFoldDB" id="A0A2H5QDH7"/>
<keyword evidence="2" id="KW-1185">Reference proteome</keyword>
<comment type="caution">
    <text evidence="1">The sequence shown here is derived from an EMBL/GenBank/DDBJ whole genome shotgun (WGS) entry which is preliminary data.</text>
</comment>
<dbReference type="EMBL" id="BDQV01000318">
    <property type="protein sequence ID" value="GAY62689.1"/>
    <property type="molecule type" value="Genomic_DNA"/>
</dbReference>
<name>A0A2H5QDH7_CITUN</name>
<evidence type="ECO:0000313" key="2">
    <source>
        <dbReference type="Proteomes" id="UP000236630"/>
    </source>
</evidence>
<gene>
    <name evidence="1" type="ORF">CUMW_219830</name>
</gene>
<evidence type="ECO:0000313" key="1">
    <source>
        <dbReference type="EMBL" id="GAY62689.1"/>
    </source>
</evidence>
<reference evidence="1 2" key="1">
    <citation type="journal article" date="2017" name="Front. Genet.">
        <title>Draft sequencing of the heterozygous diploid genome of Satsuma (Citrus unshiu Marc.) using a hybrid assembly approach.</title>
        <authorList>
            <person name="Shimizu T."/>
            <person name="Tanizawa Y."/>
            <person name="Mochizuki T."/>
            <person name="Nagasaki H."/>
            <person name="Yoshioka T."/>
            <person name="Toyoda A."/>
            <person name="Fujiyama A."/>
            <person name="Kaminuma E."/>
            <person name="Nakamura Y."/>
        </authorList>
    </citation>
    <scope>NUCLEOTIDE SEQUENCE [LARGE SCALE GENOMIC DNA]</scope>
    <source>
        <strain evidence="2">cv. Miyagawa wase</strain>
    </source>
</reference>
<accession>A0A2H5QDH7</accession>
<dbReference type="Proteomes" id="UP000236630">
    <property type="component" value="Unassembled WGS sequence"/>
</dbReference>
<protein>
    <submittedName>
        <fullName evidence="1">Uncharacterized protein</fullName>
    </submittedName>
</protein>
<proteinExistence type="predicted"/>
<sequence length="116" mass="13517">MNYKKISPPPLASDRFTKKAKFRAEGADGDNPTPLSYRDIAMEVNACSLNVVFGMKDDWELEEEDVFCKEDESMPYIAFSQRVHDKLVKPWENSVVVKTLRCNWGYRVIIERLKRL</sequence>